<feature type="compositionally biased region" description="Basic and acidic residues" evidence="1">
    <location>
        <begin position="105"/>
        <end position="114"/>
    </location>
</feature>
<feature type="region of interest" description="Disordered" evidence="1">
    <location>
        <begin position="83"/>
        <end position="114"/>
    </location>
</feature>
<accession>A0A1Y1I3C6</accession>
<reference evidence="2 3" key="1">
    <citation type="journal article" date="2014" name="Nat. Commun.">
        <title>Klebsormidium flaccidum genome reveals primary factors for plant terrestrial adaptation.</title>
        <authorList>
            <person name="Hori K."/>
            <person name="Maruyama F."/>
            <person name="Fujisawa T."/>
            <person name="Togashi T."/>
            <person name="Yamamoto N."/>
            <person name="Seo M."/>
            <person name="Sato S."/>
            <person name="Yamada T."/>
            <person name="Mori H."/>
            <person name="Tajima N."/>
            <person name="Moriyama T."/>
            <person name="Ikeuchi M."/>
            <person name="Watanabe M."/>
            <person name="Wada H."/>
            <person name="Kobayashi K."/>
            <person name="Saito M."/>
            <person name="Masuda T."/>
            <person name="Sasaki-Sekimoto Y."/>
            <person name="Mashiguchi K."/>
            <person name="Awai K."/>
            <person name="Shimojima M."/>
            <person name="Masuda S."/>
            <person name="Iwai M."/>
            <person name="Nobusawa T."/>
            <person name="Narise T."/>
            <person name="Kondo S."/>
            <person name="Saito H."/>
            <person name="Sato R."/>
            <person name="Murakawa M."/>
            <person name="Ihara Y."/>
            <person name="Oshima-Yamada Y."/>
            <person name="Ohtaka K."/>
            <person name="Satoh M."/>
            <person name="Sonobe K."/>
            <person name="Ishii M."/>
            <person name="Ohtani R."/>
            <person name="Kanamori-Sato M."/>
            <person name="Honoki R."/>
            <person name="Miyazaki D."/>
            <person name="Mochizuki H."/>
            <person name="Umetsu J."/>
            <person name="Higashi K."/>
            <person name="Shibata D."/>
            <person name="Kamiya Y."/>
            <person name="Sato N."/>
            <person name="Nakamura Y."/>
            <person name="Tabata S."/>
            <person name="Ida S."/>
            <person name="Kurokawa K."/>
            <person name="Ohta H."/>
        </authorList>
    </citation>
    <scope>NUCLEOTIDE SEQUENCE [LARGE SCALE GENOMIC DNA]</scope>
    <source>
        <strain evidence="2 3">NIES-2285</strain>
    </source>
</reference>
<keyword evidence="3" id="KW-1185">Reference proteome</keyword>
<organism evidence="2 3">
    <name type="scientific">Klebsormidium nitens</name>
    <name type="common">Green alga</name>
    <name type="synonym">Ulothrix nitens</name>
    <dbReference type="NCBI Taxonomy" id="105231"/>
    <lineage>
        <taxon>Eukaryota</taxon>
        <taxon>Viridiplantae</taxon>
        <taxon>Streptophyta</taxon>
        <taxon>Klebsormidiophyceae</taxon>
        <taxon>Klebsormidiales</taxon>
        <taxon>Klebsormidiaceae</taxon>
        <taxon>Klebsormidium</taxon>
    </lineage>
</organism>
<dbReference type="Proteomes" id="UP000054558">
    <property type="component" value="Unassembled WGS sequence"/>
</dbReference>
<name>A0A1Y1I3C6_KLENI</name>
<dbReference type="PANTHER" id="PTHR15852:SF54">
    <property type="entry name" value="PROTEIN SSUH2 HOMOLOG"/>
    <property type="match status" value="1"/>
</dbReference>
<evidence type="ECO:0000313" key="2">
    <source>
        <dbReference type="EMBL" id="GAQ83236.1"/>
    </source>
</evidence>
<protein>
    <submittedName>
        <fullName evidence="2">Uncharacterized protein</fullName>
    </submittedName>
</protein>
<dbReference type="AlphaFoldDB" id="A0A1Y1I3C6"/>
<dbReference type="InterPro" id="IPR036410">
    <property type="entry name" value="HSP_DnaJ_Cys-rich_dom_sf"/>
</dbReference>
<evidence type="ECO:0000313" key="3">
    <source>
        <dbReference type="Proteomes" id="UP000054558"/>
    </source>
</evidence>
<dbReference type="PANTHER" id="PTHR15852">
    <property type="entry name" value="PLASTID TRANSCRIPTIONALLY ACTIVE PROTEIN"/>
    <property type="match status" value="1"/>
</dbReference>
<gene>
    <name evidence="2" type="ORF">KFL_001400200</name>
</gene>
<dbReference type="STRING" id="105231.A0A1Y1I3C6"/>
<sequence length="322" mass="34504">MRTGTFSAAPRCRPSPFRSDIAAGSFRKGQSTNLQAKGCNADSVDQLFGIPGPRQDACRGTVQLIEKIHGSLIRKHPENGRKSALRNVHRPGNWLGRESSGSHRKSSETGKEVHRLEVADEGRAAGIDSAPGDHCKHPTEVVKRQFETVKGRRGFLAASTCLCKAVFGCKASHADSSQGEALCSQCHGSGAVPCNLCGGTGQWRQGFQNGIEQTLECPQCSGRGLLKCVRCLGTGLGDTGGLLRGAAVKEGHMRVRADGSIEILDCDYFPATRGKDCRPSANDNRLTEDRALSAPRGGLYPRPDLVDIAKKTWRIVEGGLET</sequence>
<proteinExistence type="predicted"/>
<dbReference type="SUPFAM" id="SSF57938">
    <property type="entry name" value="DnaJ/Hsp40 cysteine-rich domain"/>
    <property type="match status" value="1"/>
</dbReference>
<evidence type="ECO:0000256" key="1">
    <source>
        <dbReference type="SAM" id="MobiDB-lite"/>
    </source>
</evidence>
<dbReference type="EMBL" id="DF237089">
    <property type="protein sequence ID" value="GAQ83236.1"/>
    <property type="molecule type" value="Genomic_DNA"/>
</dbReference>